<dbReference type="NCBIfam" id="TIGR00726">
    <property type="entry name" value="peptidoglycan editing factor PgeF"/>
    <property type="match status" value="1"/>
</dbReference>
<dbReference type="InterPro" id="IPR011324">
    <property type="entry name" value="Cytotoxic_necrot_fac-like_cat"/>
</dbReference>
<dbReference type="RefSeq" id="WP_302910770.1">
    <property type="nucleotide sequence ID" value="NZ_JAUMIS010000003.1"/>
</dbReference>
<evidence type="ECO:0000256" key="1">
    <source>
        <dbReference type="ARBA" id="ARBA00000553"/>
    </source>
</evidence>
<comment type="catalytic activity">
    <reaction evidence="1">
        <text>inosine + phosphate = alpha-D-ribose 1-phosphate + hypoxanthine</text>
        <dbReference type="Rhea" id="RHEA:27646"/>
        <dbReference type="ChEBI" id="CHEBI:17368"/>
        <dbReference type="ChEBI" id="CHEBI:17596"/>
        <dbReference type="ChEBI" id="CHEBI:43474"/>
        <dbReference type="ChEBI" id="CHEBI:57720"/>
        <dbReference type="EC" id="2.4.2.1"/>
    </reaction>
    <physiologicalReaction direction="left-to-right" evidence="1">
        <dbReference type="Rhea" id="RHEA:27647"/>
    </physiologicalReaction>
</comment>
<evidence type="ECO:0000313" key="11">
    <source>
        <dbReference type="EMBL" id="MDO3723292.1"/>
    </source>
</evidence>
<dbReference type="Gene3D" id="3.60.140.10">
    <property type="entry name" value="CNF1/YfiH-like putative cysteine hydrolases"/>
    <property type="match status" value="1"/>
</dbReference>
<keyword evidence="6" id="KW-0862">Zinc</keyword>
<keyword evidence="5" id="KW-0378">Hydrolase</keyword>
<evidence type="ECO:0000256" key="5">
    <source>
        <dbReference type="ARBA" id="ARBA00022801"/>
    </source>
</evidence>
<dbReference type="PANTHER" id="PTHR30616">
    <property type="entry name" value="UNCHARACTERIZED PROTEIN YFIH"/>
    <property type="match status" value="1"/>
</dbReference>
<evidence type="ECO:0000256" key="4">
    <source>
        <dbReference type="ARBA" id="ARBA00022723"/>
    </source>
</evidence>
<name>A0ABT8W4X1_9GAMM</name>
<dbReference type="CDD" id="cd16833">
    <property type="entry name" value="YfiH"/>
    <property type="match status" value="1"/>
</dbReference>
<evidence type="ECO:0000256" key="2">
    <source>
        <dbReference type="ARBA" id="ARBA00007353"/>
    </source>
</evidence>
<evidence type="ECO:0000256" key="8">
    <source>
        <dbReference type="ARBA" id="ARBA00048968"/>
    </source>
</evidence>
<evidence type="ECO:0000313" key="12">
    <source>
        <dbReference type="Proteomes" id="UP001168640"/>
    </source>
</evidence>
<dbReference type="SUPFAM" id="SSF64438">
    <property type="entry name" value="CNF1/YfiH-like putative cysteine hydrolases"/>
    <property type="match status" value="1"/>
</dbReference>
<comment type="catalytic activity">
    <reaction evidence="7">
        <text>adenosine + H2O + H(+) = inosine + NH4(+)</text>
        <dbReference type="Rhea" id="RHEA:24408"/>
        <dbReference type="ChEBI" id="CHEBI:15377"/>
        <dbReference type="ChEBI" id="CHEBI:15378"/>
        <dbReference type="ChEBI" id="CHEBI:16335"/>
        <dbReference type="ChEBI" id="CHEBI:17596"/>
        <dbReference type="ChEBI" id="CHEBI:28938"/>
        <dbReference type="EC" id="3.5.4.4"/>
    </reaction>
    <physiologicalReaction direction="left-to-right" evidence="7">
        <dbReference type="Rhea" id="RHEA:24409"/>
    </physiologicalReaction>
</comment>
<sequence length="250" mass="27022">MSTDLPLITPDWPAPARVRAVCTTRAGGVSEVPWQSLNLAMHVGDDPSHVDVNRRRLAGHLNLEPEAFGWLDQVHGTDVVELPVKQRVPSADAAMTAHPGQVCAILTADCLPVLLCDRAGNQVAAAHAGWRGLCQGVLENVIGQFRSSPAELLAWLGPAIGPERFEVGPEVRESFLASSPLAEKAFHKQGARPGHYMADLYQLARIRLSALGVTSVFGEPVCTVSDPSRFYSYRRDGQTGRMASLIWLTA</sequence>
<keyword evidence="12" id="KW-1185">Reference proteome</keyword>
<evidence type="ECO:0000256" key="9">
    <source>
        <dbReference type="ARBA" id="ARBA00049893"/>
    </source>
</evidence>
<dbReference type="EMBL" id="JAUMIS010000003">
    <property type="protein sequence ID" value="MDO3723292.1"/>
    <property type="molecule type" value="Genomic_DNA"/>
</dbReference>
<dbReference type="Proteomes" id="UP001168640">
    <property type="component" value="Unassembled WGS sequence"/>
</dbReference>
<dbReference type="InterPro" id="IPR038371">
    <property type="entry name" value="Cu_polyphenol_OxRdtase_sf"/>
</dbReference>
<comment type="catalytic activity">
    <reaction evidence="9">
        <text>S-methyl-5'-thioadenosine + phosphate = 5-(methylsulfanyl)-alpha-D-ribose 1-phosphate + adenine</text>
        <dbReference type="Rhea" id="RHEA:11852"/>
        <dbReference type="ChEBI" id="CHEBI:16708"/>
        <dbReference type="ChEBI" id="CHEBI:17509"/>
        <dbReference type="ChEBI" id="CHEBI:43474"/>
        <dbReference type="ChEBI" id="CHEBI:58533"/>
        <dbReference type="EC" id="2.4.2.28"/>
    </reaction>
    <physiologicalReaction direction="left-to-right" evidence="9">
        <dbReference type="Rhea" id="RHEA:11853"/>
    </physiologicalReaction>
</comment>
<evidence type="ECO:0000256" key="3">
    <source>
        <dbReference type="ARBA" id="ARBA00022679"/>
    </source>
</evidence>
<comment type="catalytic activity">
    <reaction evidence="8">
        <text>adenosine + phosphate = alpha-D-ribose 1-phosphate + adenine</text>
        <dbReference type="Rhea" id="RHEA:27642"/>
        <dbReference type="ChEBI" id="CHEBI:16335"/>
        <dbReference type="ChEBI" id="CHEBI:16708"/>
        <dbReference type="ChEBI" id="CHEBI:43474"/>
        <dbReference type="ChEBI" id="CHEBI:57720"/>
        <dbReference type="EC" id="2.4.2.1"/>
    </reaction>
    <physiologicalReaction direction="left-to-right" evidence="8">
        <dbReference type="Rhea" id="RHEA:27643"/>
    </physiologicalReaction>
</comment>
<reference evidence="11" key="1">
    <citation type="submission" date="2023-07" db="EMBL/GenBank/DDBJ databases">
        <title>Marinobacter sp. chi1 genome sequencing and assembly.</title>
        <authorList>
            <person name="Park S."/>
        </authorList>
    </citation>
    <scope>NUCLEOTIDE SEQUENCE</scope>
    <source>
        <strain evidence="11">Chi1</strain>
    </source>
</reference>
<keyword evidence="3" id="KW-0808">Transferase</keyword>
<dbReference type="InterPro" id="IPR003730">
    <property type="entry name" value="Cu_polyphenol_OxRdtase"/>
</dbReference>
<evidence type="ECO:0000256" key="10">
    <source>
        <dbReference type="RuleBase" id="RU361274"/>
    </source>
</evidence>
<proteinExistence type="inferred from homology"/>
<keyword evidence="4" id="KW-0479">Metal-binding</keyword>
<comment type="caution">
    <text evidence="11">The sequence shown here is derived from an EMBL/GenBank/DDBJ whole genome shotgun (WGS) entry which is preliminary data.</text>
</comment>
<evidence type="ECO:0000256" key="7">
    <source>
        <dbReference type="ARBA" id="ARBA00047989"/>
    </source>
</evidence>
<protein>
    <recommendedName>
        <fullName evidence="10">Purine nucleoside phosphorylase</fullName>
    </recommendedName>
</protein>
<gene>
    <name evidence="11" type="primary">pgeF</name>
    <name evidence="11" type="ORF">QVZ43_16360</name>
</gene>
<dbReference type="PANTHER" id="PTHR30616:SF2">
    <property type="entry name" value="PURINE NUCLEOSIDE PHOSPHORYLASE LACC1"/>
    <property type="match status" value="1"/>
</dbReference>
<comment type="similarity">
    <text evidence="2 10">Belongs to the purine nucleoside phosphorylase YfiH/LACC1 family.</text>
</comment>
<accession>A0ABT8W4X1</accession>
<evidence type="ECO:0000256" key="6">
    <source>
        <dbReference type="ARBA" id="ARBA00022833"/>
    </source>
</evidence>
<organism evidence="11 12">
    <name type="scientific">Marinobacter suaedae</name>
    <dbReference type="NCBI Taxonomy" id="3057675"/>
    <lineage>
        <taxon>Bacteria</taxon>
        <taxon>Pseudomonadati</taxon>
        <taxon>Pseudomonadota</taxon>
        <taxon>Gammaproteobacteria</taxon>
        <taxon>Pseudomonadales</taxon>
        <taxon>Marinobacteraceae</taxon>
        <taxon>Marinobacter</taxon>
    </lineage>
</organism>
<dbReference type="Pfam" id="PF02578">
    <property type="entry name" value="Cu-oxidase_4"/>
    <property type="match status" value="1"/>
</dbReference>